<feature type="binding site" evidence="9">
    <location>
        <position position="121"/>
    </location>
    <ligand>
        <name>phosphoenolpyruvate</name>
        <dbReference type="ChEBI" id="CHEBI:58702"/>
    </ligand>
</feature>
<protein>
    <recommendedName>
        <fullName evidence="9">3-phosphoshikimate 1-carboxyvinyltransferase</fullName>
        <ecNumber evidence="9">2.5.1.19</ecNumber>
    </recommendedName>
    <alternativeName>
        <fullName evidence="9">5-enolpyruvylshikimate-3-phosphate synthase</fullName>
        <shortName evidence="9">EPSP synthase</shortName>
        <shortName evidence="9">EPSPS</shortName>
    </alternativeName>
</protein>
<evidence type="ECO:0000256" key="3">
    <source>
        <dbReference type="ARBA" id="ARBA00009948"/>
    </source>
</evidence>
<dbReference type="InterPro" id="IPR036968">
    <property type="entry name" value="Enolpyruvate_Tfrase_sf"/>
</dbReference>
<keyword evidence="12" id="KW-1185">Reference proteome</keyword>
<feature type="domain" description="Enolpyruvate transferase" evidence="10">
    <location>
        <begin position="10"/>
        <end position="424"/>
    </location>
</feature>
<organism evidence="11 12">
    <name type="scientific">Xylocopilactobacillus apis</name>
    <dbReference type="NCBI Taxonomy" id="2932183"/>
    <lineage>
        <taxon>Bacteria</taxon>
        <taxon>Bacillati</taxon>
        <taxon>Bacillota</taxon>
        <taxon>Bacilli</taxon>
        <taxon>Lactobacillales</taxon>
        <taxon>Lactobacillaceae</taxon>
        <taxon>Xylocopilactobacillus</taxon>
    </lineage>
</organism>
<accession>A0AAU9DBG3</accession>
<feature type="binding site" evidence="9">
    <location>
        <position position="345"/>
    </location>
    <ligand>
        <name>phosphoenolpyruvate</name>
        <dbReference type="ChEBI" id="CHEBI:58702"/>
    </ligand>
</feature>
<dbReference type="Proteomes" id="UP001321804">
    <property type="component" value="Chromosome"/>
</dbReference>
<dbReference type="EMBL" id="AP026801">
    <property type="protein sequence ID" value="BDR57105.1"/>
    <property type="molecule type" value="Genomic_DNA"/>
</dbReference>
<dbReference type="GO" id="GO:0008652">
    <property type="term" value="P:amino acid biosynthetic process"/>
    <property type="evidence" value="ECO:0007669"/>
    <property type="project" value="UniProtKB-KW"/>
</dbReference>
<dbReference type="InterPro" id="IPR023193">
    <property type="entry name" value="EPSP_synthase_CS"/>
</dbReference>
<dbReference type="InterPro" id="IPR001986">
    <property type="entry name" value="Enolpyruvate_Tfrase_dom"/>
</dbReference>
<dbReference type="Pfam" id="PF00275">
    <property type="entry name" value="EPSP_synthase"/>
    <property type="match status" value="1"/>
</dbReference>
<dbReference type="EC" id="2.5.1.19" evidence="9"/>
<dbReference type="GO" id="GO:0009073">
    <property type="term" value="P:aromatic amino acid family biosynthetic process"/>
    <property type="evidence" value="ECO:0007669"/>
    <property type="project" value="UniProtKB-KW"/>
</dbReference>
<comment type="catalytic activity">
    <reaction evidence="8">
        <text>3-phosphoshikimate + phosphoenolpyruvate = 5-O-(1-carboxyvinyl)-3-phosphoshikimate + phosphate</text>
        <dbReference type="Rhea" id="RHEA:21256"/>
        <dbReference type="ChEBI" id="CHEBI:43474"/>
        <dbReference type="ChEBI" id="CHEBI:57701"/>
        <dbReference type="ChEBI" id="CHEBI:58702"/>
        <dbReference type="ChEBI" id="CHEBI:145989"/>
        <dbReference type="EC" id="2.5.1.19"/>
    </reaction>
    <physiologicalReaction direction="left-to-right" evidence="8">
        <dbReference type="Rhea" id="RHEA:21257"/>
    </physiologicalReaction>
</comment>
<evidence type="ECO:0000313" key="11">
    <source>
        <dbReference type="EMBL" id="BDR57105.1"/>
    </source>
</evidence>
<dbReference type="Gene3D" id="3.65.10.10">
    <property type="entry name" value="Enolpyruvate transferase domain"/>
    <property type="match status" value="2"/>
</dbReference>
<feature type="binding site" evidence="9">
    <location>
        <position position="22"/>
    </location>
    <ligand>
        <name>3-phosphoshikimate</name>
        <dbReference type="ChEBI" id="CHEBI:145989"/>
    </ligand>
</feature>
<dbReference type="PROSITE" id="PS00104">
    <property type="entry name" value="EPSP_SYNTHASE_1"/>
    <property type="match status" value="1"/>
</dbReference>
<feature type="active site" description="Proton acceptor" evidence="9">
    <location>
        <position position="314"/>
    </location>
</feature>
<feature type="binding site" evidence="9">
    <location>
        <position position="21"/>
    </location>
    <ligand>
        <name>3-phosphoshikimate</name>
        <dbReference type="ChEBI" id="CHEBI:145989"/>
    </ligand>
</feature>
<feature type="binding site" evidence="9">
    <location>
        <position position="341"/>
    </location>
    <ligand>
        <name>3-phosphoshikimate</name>
        <dbReference type="ChEBI" id="CHEBI:145989"/>
    </ligand>
</feature>
<feature type="binding site" evidence="9">
    <location>
        <position position="389"/>
    </location>
    <ligand>
        <name>phosphoenolpyruvate</name>
        <dbReference type="ChEBI" id="CHEBI:58702"/>
    </ligand>
</feature>
<dbReference type="FunFam" id="3.65.10.10:FF:000006">
    <property type="entry name" value="3-phosphoshikimate 1-carboxyvinyltransferase"/>
    <property type="match status" value="1"/>
</dbReference>
<evidence type="ECO:0000256" key="2">
    <source>
        <dbReference type="ARBA" id="ARBA00004811"/>
    </source>
</evidence>
<gene>
    <name evidence="11" type="primary">aroA_1</name>
    <name evidence="9" type="synonym">aroA</name>
    <name evidence="11" type="ORF">KIMC2_16670</name>
</gene>
<dbReference type="PANTHER" id="PTHR21090:SF5">
    <property type="entry name" value="PENTAFUNCTIONAL AROM POLYPEPTIDE"/>
    <property type="match status" value="1"/>
</dbReference>
<keyword evidence="7 9" id="KW-0057">Aromatic amino acid biosynthesis</keyword>
<dbReference type="GO" id="GO:0003866">
    <property type="term" value="F:3-phosphoshikimate 1-carboxyvinyltransferase activity"/>
    <property type="evidence" value="ECO:0007669"/>
    <property type="project" value="UniProtKB-UniRule"/>
</dbReference>
<dbReference type="PIRSF" id="PIRSF000505">
    <property type="entry name" value="EPSPS"/>
    <property type="match status" value="1"/>
</dbReference>
<reference evidence="11 12" key="1">
    <citation type="journal article" date="2023" name="Microbiol. Spectr.">
        <title>Symbiosis of Carpenter Bees with Uncharacterized Lactic Acid Bacteria Showing NAD Auxotrophy.</title>
        <authorList>
            <person name="Kawasaki S."/>
            <person name="Ozawa K."/>
            <person name="Mori T."/>
            <person name="Yamamoto A."/>
            <person name="Ito M."/>
            <person name="Ohkuma M."/>
            <person name="Sakamoto M."/>
            <person name="Matsutani M."/>
        </authorList>
    </citation>
    <scope>NUCLEOTIDE SEQUENCE [LARGE SCALE GENOMIC DNA]</scope>
    <source>
        <strain evidence="11 12">KimC2</strain>
    </source>
</reference>
<evidence type="ECO:0000256" key="8">
    <source>
        <dbReference type="ARBA" id="ARBA00044633"/>
    </source>
</evidence>
<keyword evidence="5 9" id="KW-0028">Amino-acid biosynthesis</keyword>
<evidence type="ECO:0000259" key="10">
    <source>
        <dbReference type="Pfam" id="PF00275"/>
    </source>
</evidence>
<dbReference type="InterPro" id="IPR013792">
    <property type="entry name" value="RNA3'P_cycl/enolpyr_Trfase_a/b"/>
</dbReference>
<proteinExistence type="inferred from homology"/>
<evidence type="ECO:0000256" key="5">
    <source>
        <dbReference type="ARBA" id="ARBA00022605"/>
    </source>
</evidence>
<evidence type="ECO:0000256" key="9">
    <source>
        <dbReference type="HAMAP-Rule" id="MF_00210"/>
    </source>
</evidence>
<feature type="binding site" evidence="9">
    <location>
        <position position="164"/>
    </location>
    <ligand>
        <name>3-phosphoshikimate</name>
        <dbReference type="ChEBI" id="CHEBI:145989"/>
    </ligand>
</feature>
<dbReference type="GO" id="GO:0009423">
    <property type="term" value="P:chorismate biosynthetic process"/>
    <property type="evidence" value="ECO:0007669"/>
    <property type="project" value="UniProtKB-UniRule"/>
</dbReference>
<feature type="binding site" evidence="9">
    <location>
        <position position="26"/>
    </location>
    <ligand>
        <name>3-phosphoshikimate</name>
        <dbReference type="ChEBI" id="CHEBI:145989"/>
    </ligand>
</feature>
<evidence type="ECO:0000256" key="1">
    <source>
        <dbReference type="ARBA" id="ARBA00002174"/>
    </source>
</evidence>
<sequence>MKLKSFSKNGLHGQISVPGDKSISHRGLILGAISDGTTQLHHFLAADDCLSTLNALKDLGVPITRKNDFLTIEGQGLTGLKRPTKSLDMGNAGTATRLLAGLLAGQSFNSTLIGDSSLSKRPMGRVQTPLQQMGAKIELTDGHLPMTITGQKLHSIDYQMTVASAQVKSALIFAALQADEKSTIKEFLPTRDHTERLLNKFGANITTSDDGYTITVEPHPHLVGQDLTIPGDMSSAAFFITAASIIPNSKITILNVGINPTRTGLLKILEKMGGKVKIINRSQSDGEPTADLEIESAQLKPIKITSKDIPDVIDELPLVALLAAAANGVSEVTGALELRVKETDRISTIVTELQKLGIKITELTDGFIIDGRDDWQIQDSKLDSHGDHRIGMMLAIAALRVKEPLTLENEDAISISYPQFFDDLKEIEDADSN</sequence>
<feature type="binding site" evidence="9">
    <location>
        <position position="21"/>
    </location>
    <ligand>
        <name>phosphoenolpyruvate</name>
        <dbReference type="ChEBI" id="CHEBI:58702"/>
    </ligand>
</feature>
<evidence type="ECO:0000256" key="4">
    <source>
        <dbReference type="ARBA" id="ARBA00022490"/>
    </source>
</evidence>
<feature type="binding site" evidence="9">
    <location>
        <position position="166"/>
    </location>
    <ligand>
        <name>3-phosphoshikimate</name>
        <dbReference type="ChEBI" id="CHEBI:145989"/>
    </ligand>
</feature>
<comment type="similarity">
    <text evidence="3 9">Belongs to the EPSP synthase family.</text>
</comment>
<dbReference type="SUPFAM" id="SSF55205">
    <property type="entry name" value="EPT/RTPC-like"/>
    <property type="match status" value="1"/>
</dbReference>
<comment type="subunit">
    <text evidence="9">Monomer.</text>
</comment>
<comment type="subcellular location">
    <subcellularLocation>
        <location evidence="9">Cytoplasm</location>
    </subcellularLocation>
</comment>
<evidence type="ECO:0000256" key="7">
    <source>
        <dbReference type="ARBA" id="ARBA00023141"/>
    </source>
</evidence>
<dbReference type="PANTHER" id="PTHR21090">
    <property type="entry name" value="AROM/DEHYDROQUINATE SYNTHASE"/>
    <property type="match status" value="1"/>
</dbReference>
<dbReference type="AlphaFoldDB" id="A0AAU9DBG3"/>
<feature type="binding site" evidence="9">
    <location>
        <position position="314"/>
    </location>
    <ligand>
        <name>3-phosphoshikimate</name>
        <dbReference type="ChEBI" id="CHEBI:145989"/>
    </ligand>
</feature>
<dbReference type="RefSeq" id="WP_317695877.1">
    <property type="nucleotide sequence ID" value="NZ_AP026801.1"/>
</dbReference>
<keyword evidence="4 9" id="KW-0963">Cytoplasm</keyword>
<evidence type="ECO:0000256" key="6">
    <source>
        <dbReference type="ARBA" id="ARBA00022679"/>
    </source>
</evidence>
<feature type="binding site" evidence="9">
    <location>
        <position position="93"/>
    </location>
    <ligand>
        <name>phosphoenolpyruvate</name>
        <dbReference type="ChEBI" id="CHEBI:58702"/>
    </ligand>
</feature>
<feature type="binding site" evidence="9">
    <location>
        <position position="166"/>
    </location>
    <ligand>
        <name>phosphoenolpyruvate</name>
        <dbReference type="ChEBI" id="CHEBI:58702"/>
    </ligand>
</feature>
<dbReference type="CDD" id="cd01556">
    <property type="entry name" value="EPSP_synthase"/>
    <property type="match status" value="1"/>
</dbReference>
<name>A0AAU9DBG3_9LACO</name>
<keyword evidence="6 9" id="KW-0808">Transferase</keyword>
<dbReference type="NCBIfam" id="TIGR01356">
    <property type="entry name" value="aroA"/>
    <property type="match status" value="1"/>
</dbReference>
<dbReference type="FunFam" id="3.65.10.10:FF:000005">
    <property type="entry name" value="3-phosphoshikimate 1-carboxyvinyltransferase"/>
    <property type="match status" value="1"/>
</dbReference>
<comment type="function">
    <text evidence="1 9">Catalyzes the transfer of the enolpyruvyl moiety of phosphoenolpyruvate (PEP) to the 5-hydroxyl of shikimate-3-phosphate (S3P) to produce enolpyruvyl shikimate-3-phosphate and inorganic phosphate.</text>
</comment>
<dbReference type="HAMAP" id="MF_00210">
    <property type="entry name" value="EPSP_synth"/>
    <property type="match status" value="1"/>
</dbReference>
<dbReference type="KEGG" id="xak:KIMC2_16670"/>
<evidence type="ECO:0000313" key="12">
    <source>
        <dbReference type="Proteomes" id="UP001321804"/>
    </source>
</evidence>
<dbReference type="PROSITE" id="PS00885">
    <property type="entry name" value="EPSP_SYNTHASE_2"/>
    <property type="match status" value="1"/>
</dbReference>
<dbReference type="InterPro" id="IPR006264">
    <property type="entry name" value="EPSP_synthase"/>
</dbReference>
<dbReference type="GO" id="GO:0005737">
    <property type="term" value="C:cytoplasm"/>
    <property type="evidence" value="ECO:0007669"/>
    <property type="project" value="UniProtKB-SubCell"/>
</dbReference>
<comment type="caution">
    <text evidence="9">Lacks conserved residue(s) required for the propagation of feature annotation.</text>
</comment>
<comment type="pathway">
    <text evidence="2 9">Metabolic intermediate biosynthesis; chorismate biosynthesis; chorismate from D-erythrose 4-phosphate and phosphoenolpyruvate: step 6/7.</text>
</comment>